<dbReference type="Gene3D" id="2.130.10.10">
    <property type="entry name" value="YVTN repeat-like/Quinoprotein amine dehydrogenase"/>
    <property type="match status" value="1"/>
</dbReference>
<feature type="compositionally biased region" description="Basic and acidic residues" evidence="6">
    <location>
        <begin position="736"/>
        <end position="745"/>
    </location>
</feature>
<keyword evidence="11" id="KW-1185">Reference proteome</keyword>
<dbReference type="SUPFAM" id="SSF50978">
    <property type="entry name" value="WD40 repeat-like"/>
    <property type="match status" value="1"/>
</dbReference>
<evidence type="ECO:0000256" key="3">
    <source>
        <dbReference type="ARBA" id="ARBA00022574"/>
    </source>
</evidence>
<dbReference type="Pfam" id="PF08159">
    <property type="entry name" value="NUC153"/>
    <property type="match status" value="1"/>
</dbReference>
<dbReference type="InterPro" id="IPR015943">
    <property type="entry name" value="WD40/YVTN_repeat-like_dom_sf"/>
</dbReference>
<dbReference type="PANTHER" id="PTHR14927">
    <property type="entry name" value="NUCLEOLAR PROTEIN 10"/>
    <property type="match status" value="1"/>
</dbReference>
<feature type="compositionally biased region" description="Basic and acidic residues" evidence="6">
    <location>
        <begin position="510"/>
        <end position="532"/>
    </location>
</feature>
<feature type="compositionally biased region" description="Acidic residues" evidence="6">
    <location>
        <begin position="622"/>
        <end position="631"/>
    </location>
</feature>
<organism evidence="10 11">
    <name type="scientific">Coniosporium apollinis</name>
    <dbReference type="NCBI Taxonomy" id="61459"/>
    <lineage>
        <taxon>Eukaryota</taxon>
        <taxon>Fungi</taxon>
        <taxon>Dikarya</taxon>
        <taxon>Ascomycota</taxon>
        <taxon>Pezizomycotina</taxon>
        <taxon>Dothideomycetes</taxon>
        <taxon>Dothideomycetes incertae sedis</taxon>
        <taxon>Coniosporium</taxon>
    </lineage>
</organism>
<comment type="similarity">
    <text evidence="2">Belongs to the WD repeat NOL10/ENP2 family.</text>
</comment>
<feature type="compositionally biased region" description="Polar residues" evidence="6">
    <location>
        <begin position="641"/>
        <end position="654"/>
    </location>
</feature>
<evidence type="ECO:0000313" key="11">
    <source>
        <dbReference type="Proteomes" id="UP001172684"/>
    </source>
</evidence>
<evidence type="ECO:0000256" key="4">
    <source>
        <dbReference type="ARBA" id="ARBA00022737"/>
    </source>
</evidence>
<keyword evidence="4" id="KW-0677">Repeat</keyword>
<dbReference type="EMBL" id="JAPDRL010000056">
    <property type="protein sequence ID" value="KAJ9661594.1"/>
    <property type="molecule type" value="Genomic_DNA"/>
</dbReference>
<evidence type="ECO:0000256" key="5">
    <source>
        <dbReference type="ARBA" id="ARBA00023242"/>
    </source>
</evidence>
<evidence type="ECO:0000256" key="6">
    <source>
        <dbReference type="SAM" id="MobiDB-lite"/>
    </source>
</evidence>
<evidence type="ECO:0000259" key="7">
    <source>
        <dbReference type="Pfam" id="PF08159"/>
    </source>
</evidence>
<evidence type="ECO:0000259" key="8">
    <source>
        <dbReference type="Pfam" id="PF23097"/>
    </source>
</evidence>
<name>A0ABQ9NM21_9PEZI</name>
<feature type="domain" description="Nucleolar protein 10-like N-terminal" evidence="9">
    <location>
        <begin position="1"/>
        <end position="398"/>
    </location>
</feature>
<dbReference type="InterPro" id="IPR012580">
    <property type="entry name" value="NUC153"/>
</dbReference>
<dbReference type="InterPro" id="IPR056550">
    <property type="entry name" value="NOL10_2nd"/>
</dbReference>
<feature type="region of interest" description="Disordered" evidence="6">
    <location>
        <begin position="510"/>
        <end position="754"/>
    </location>
</feature>
<dbReference type="Pfam" id="PF23098">
    <property type="entry name" value="Beta-prop_NOL10_N"/>
    <property type="match status" value="1"/>
</dbReference>
<accession>A0ABQ9NM21</accession>
<comment type="caution">
    <text evidence="10">The sequence shown here is derived from an EMBL/GenBank/DDBJ whole genome shotgun (WGS) entry which is preliminary data.</text>
</comment>
<proteinExistence type="inferred from homology"/>
<protein>
    <submittedName>
        <fullName evidence="10">Small ribosomal subunit biogenesis</fullName>
    </submittedName>
</protein>
<dbReference type="InterPro" id="IPR040382">
    <property type="entry name" value="NOL10/Enp2"/>
</dbReference>
<feature type="domain" description="NUC153" evidence="7">
    <location>
        <begin position="568"/>
        <end position="596"/>
    </location>
</feature>
<dbReference type="Proteomes" id="UP001172684">
    <property type="component" value="Unassembled WGS sequence"/>
</dbReference>
<evidence type="ECO:0000256" key="2">
    <source>
        <dbReference type="ARBA" id="ARBA00005264"/>
    </source>
</evidence>
<feature type="compositionally biased region" description="Basic and acidic residues" evidence="6">
    <location>
        <begin position="708"/>
        <end position="727"/>
    </location>
</feature>
<sequence>MKLSNHSAVPVYTISGSSTARPLPDWLARKRKRSLKQDPEFANRVELLQDFEFEEASSCVRASEDGNWVMSTGTYKPQIHTHYLPHLSLSFARHTDALNQTFLLLSSDYSKSLHLQSDRFLEFHTPQGRHYSTRIPRYGRDLKYDRRSAEALVPAVGVNADGNGEVFRLNLEVGRFMKGYEIDVGGDDFTSMGGGALQGGINTGSVNTAAIAEESHNLLAFGTSLGTVEFWDPRSRSRAGILAPPPSATAFDSRTEITALEFDRSGLTLASGTSTGLIHLYDLRSPLPLLKKDQGYGFPIQTLKFLNPTTSTRQQTSDPKILSADKRIIKLWDPATGTPWTSVEPAVDINHVEWIADSGMILTANEGKALHSFLIPQLGPAPKWCAFLDNLVEEMAEDAEDPAAFAGGISGAGARKAGEVYDNYKFLTLPELRALSLDHLVGTTGLLKPYMHGFFVQQRLYEEARLISNPELWQERRAKSIQEKIEKERESRIRGSKKVAVKVNRRLAEKMAEREEKSERRRARRVLERGGDEEMVDEAQPVKAVDAGADERDGEEEEAPRKANLLTDSRFAKLFQDEDFEVDETSREFQSINPSTNPSASFSKGLTAVEQEQLDGPRGSDSEESSDEEEESRPQQRQQSANSADKNRVSSSNYRKAGHRSQRPQMLVSSSTASRPQQRRDRSFGSRAASLKDNGKRGPAGSKGAAVGEKEVTFAPARVEKAGRSKGNEYAAGGGQRHERKDRRSASGNVFRRM</sequence>
<reference evidence="10" key="1">
    <citation type="submission" date="2022-10" db="EMBL/GenBank/DDBJ databases">
        <title>Culturing micro-colonial fungi from biological soil crusts in the Mojave desert and describing Neophaeococcomyces mojavensis, and introducing the new genera and species Taxawa tesnikishii.</title>
        <authorList>
            <person name="Kurbessoian T."/>
            <person name="Stajich J.E."/>
        </authorList>
    </citation>
    <scope>NUCLEOTIDE SEQUENCE</scope>
    <source>
        <strain evidence="10">TK_1</strain>
    </source>
</reference>
<dbReference type="InterPro" id="IPR036322">
    <property type="entry name" value="WD40_repeat_dom_sf"/>
</dbReference>
<gene>
    <name evidence="10" type="primary">ENP2</name>
    <name evidence="10" type="ORF">H2201_006450</name>
</gene>
<evidence type="ECO:0000256" key="1">
    <source>
        <dbReference type="ARBA" id="ARBA00004604"/>
    </source>
</evidence>
<feature type="compositionally biased region" description="Polar residues" evidence="6">
    <location>
        <begin position="588"/>
        <end position="604"/>
    </location>
</feature>
<evidence type="ECO:0000259" key="9">
    <source>
        <dbReference type="Pfam" id="PF23098"/>
    </source>
</evidence>
<dbReference type="InterPro" id="IPR056551">
    <property type="entry name" value="Beta-prop_NOL10_N"/>
</dbReference>
<keyword evidence="5" id="KW-0539">Nucleus</keyword>
<dbReference type="PANTHER" id="PTHR14927:SF0">
    <property type="entry name" value="NUCLEOLAR PROTEIN 10"/>
    <property type="match status" value="1"/>
</dbReference>
<feature type="domain" description="Nucleolar protein 10-like second" evidence="8">
    <location>
        <begin position="420"/>
        <end position="469"/>
    </location>
</feature>
<evidence type="ECO:0000313" key="10">
    <source>
        <dbReference type="EMBL" id="KAJ9661594.1"/>
    </source>
</evidence>
<keyword evidence="3" id="KW-0853">WD repeat</keyword>
<comment type="subcellular location">
    <subcellularLocation>
        <location evidence="1">Nucleus</location>
        <location evidence="1">Nucleolus</location>
    </subcellularLocation>
</comment>
<dbReference type="Pfam" id="PF23097">
    <property type="entry name" value="NOL10_2nd"/>
    <property type="match status" value="1"/>
</dbReference>
<feature type="compositionally biased region" description="Polar residues" evidence="6">
    <location>
        <begin position="663"/>
        <end position="676"/>
    </location>
</feature>